<name>A0A3D9CD05_9FLAO</name>
<dbReference type="AlphaFoldDB" id="A0A3D9CD05"/>
<dbReference type="Pfam" id="PF13302">
    <property type="entry name" value="Acetyltransf_3"/>
    <property type="match status" value="1"/>
</dbReference>
<dbReference type="EMBL" id="QNVT01000002">
    <property type="protein sequence ID" value="REC63783.1"/>
    <property type="molecule type" value="Genomic_DNA"/>
</dbReference>
<dbReference type="PANTHER" id="PTHR43792:SF8">
    <property type="entry name" value="[RIBOSOMAL PROTEIN US5]-ALANINE N-ACETYLTRANSFERASE"/>
    <property type="match status" value="1"/>
</dbReference>
<dbReference type="SUPFAM" id="SSF55729">
    <property type="entry name" value="Acyl-CoA N-acyltransferases (Nat)"/>
    <property type="match status" value="1"/>
</dbReference>
<evidence type="ECO:0000256" key="2">
    <source>
        <dbReference type="ARBA" id="ARBA00023315"/>
    </source>
</evidence>
<dbReference type="RefSeq" id="WP_115968861.1">
    <property type="nucleotide sequence ID" value="NZ_QNVT01000002.1"/>
</dbReference>
<dbReference type="PANTHER" id="PTHR43792">
    <property type="entry name" value="GNAT FAMILY, PUTATIVE (AFU_ORTHOLOGUE AFUA_3G00765)-RELATED-RELATED"/>
    <property type="match status" value="1"/>
</dbReference>
<evidence type="ECO:0000256" key="3">
    <source>
        <dbReference type="ARBA" id="ARBA00038502"/>
    </source>
</evidence>
<dbReference type="InterPro" id="IPR016181">
    <property type="entry name" value="Acyl_CoA_acyltransferase"/>
</dbReference>
<reference evidence="6" key="1">
    <citation type="submission" date="2018-06" db="EMBL/GenBank/DDBJ databases">
        <authorList>
            <person name="Lum Nde A."/>
            <person name="Hugo C."/>
        </authorList>
    </citation>
    <scope>NUCLEOTIDE SEQUENCE [LARGE SCALE GENOMIC DNA]</scope>
    <source>
        <strain evidence="6">1_F178</strain>
    </source>
</reference>
<dbReference type="Proteomes" id="UP000256686">
    <property type="component" value="Unassembled WGS sequence"/>
</dbReference>
<gene>
    <name evidence="5" type="ORF">DRF65_03495</name>
</gene>
<feature type="domain" description="N-acetyltransferase" evidence="4">
    <location>
        <begin position="8"/>
        <end position="166"/>
    </location>
</feature>
<keyword evidence="1 5" id="KW-0808">Transferase</keyword>
<sequence length="186" mass="21227">MILETERLFLRPFREADAADLYHYAKDERVGPIAGWPPHASVDQSKEIINTIFAQDGVFAITLKEDDTAIGMISLIIGEKSNFPITEAEAEISYWIGVPFWGKGIVPEAIREVVRFGFEDLRLVNIWSGYYDGNVKSQTAQEKCGFRHHHIEETSQSIFIDEVRKEHISRLTKDEWTMAAYGTVSF</sequence>
<dbReference type="InterPro" id="IPR000182">
    <property type="entry name" value="GNAT_dom"/>
</dbReference>
<evidence type="ECO:0000313" key="6">
    <source>
        <dbReference type="Proteomes" id="UP000256686"/>
    </source>
</evidence>
<dbReference type="InterPro" id="IPR051531">
    <property type="entry name" value="N-acetyltransferase"/>
</dbReference>
<organism evidence="5 6">
    <name type="scientific">Chryseobacterium pennae</name>
    <dbReference type="NCBI Taxonomy" id="2258962"/>
    <lineage>
        <taxon>Bacteria</taxon>
        <taxon>Pseudomonadati</taxon>
        <taxon>Bacteroidota</taxon>
        <taxon>Flavobacteriia</taxon>
        <taxon>Flavobacteriales</taxon>
        <taxon>Weeksellaceae</taxon>
        <taxon>Chryseobacterium group</taxon>
        <taxon>Chryseobacterium</taxon>
    </lineage>
</organism>
<dbReference type="GO" id="GO:0016747">
    <property type="term" value="F:acyltransferase activity, transferring groups other than amino-acyl groups"/>
    <property type="evidence" value="ECO:0007669"/>
    <property type="project" value="InterPro"/>
</dbReference>
<evidence type="ECO:0000259" key="4">
    <source>
        <dbReference type="PROSITE" id="PS51186"/>
    </source>
</evidence>
<accession>A0A3D9CD05</accession>
<proteinExistence type="inferred from homology"/>
<comment type="similarity">
    <text evidence="3">Belongs to the acetyltransferase family. RimJ subfamily.</text>
</comment>
<protein>
    <submittedName>
        <fullName evidence="5">RimJ/RimL family protein N-acetyltransferase</fullName>
    </submittedName>
</protein>
<dbReference type="Gene3D" id="3.40.630.30">
    <property type="match status" value="1"/>
</dbReference>
<keyword evidence="6" id="KW-1185">Reference proteome</keyword>
<comment type="caution">
    <text evidence="5">The sequence shown here is derived from an EMBL/GenBank/DDBJ whole genome shotgun (WGS) entry which is preliminary data.</text>
</comment>
<dbReference type="PROSITE" id="PS51186">
    <property type="entry name" value="GNAT"/>
    <property type="match status" value="1"/>
</dbReference>
<evidence type="ECO:0000313" key="5">
    <source>
        <dbReference type="EMBL" id="REC63783.1"/>
    </source>
</evidence>
<keyword evidence="2" id="KW-0012">Acyltransferase</keyword>
<evidence type="ECO:0000256" key="1">
    <source>
        <dbReference type="ARBA" id="ARBA00022679"/>
    </source>
</evidence>